<dbReference type="PANTHER" id="PTHR43638">
    <property type="entry name" value="OXIDOREDUCTASE, ALDO/KETO REDUCTASE FAMILY PROTEIN"/>
    <property type="match status" value="1"/>
</dbReference>
<organism evidence="5 6">
    <name type="scientific">Sulfobacillus thermosulfidooxidans</name>
    <dbReference type="NCBI Taxonomy" id="28034"/>
    <lineage>
        <taxon>Bacteria</taxon>
        <taxon>Bacillati</taxon>
        <taxon>Bacillota</taxon>
        <taxon>Clostridia</taxon>
        <taxon>Eubacteriales</taxon>
        <taxon>Clostridiales Family XVII. Incertae Sedis</taxon>
        <taxon>Sulfobacillus</taxon>
    </lineage>
</organism>
<dbReference type="Pfam" id="PF00248">
    <property type="entry name" value="Aldo_ket_red"/>
    <property type="match status" value="1"/>
</dbReference>
<gene>
    <name evidence="5" type="ORF">C7B47_00485</name>
</gene>
<dbReference type="GO" id="GO:0016491">
    <property type="term" value="F:oxidoreductase activity"/>
    <property type="evidence" value="ECO:0007669"/>
    <property type="project" value="InterPro"/>
</dbReference>
<protein>
    <submittedName>
        <fullName evidence="5">Aldo/keto reductase</fullName>
    </submittedName>
</protein>
<dbReference type="InterPro" id="IPR018170">
    <property type="entry name" value="Aldo/ket_reductase_CS"/>
</dbReference>
<dbReference type="PRINTS" id="PR00069">
    <property type="entry name" value="ALDKETRDTASE"/>
</dbReference>
<feature type="binding site" evidence="2">
    <location>
        <position position="115"/>
    </location>
    <ligand>
        <name>substrate</name>
    </ligand>
</feature>
<proteinExistence type="predicted"/>
<dbReference type="Gene3D" id="3.20.20.100">
    <property type="entry name" value="NADP-dependent oxidoreductase domain"/>
    <property type="match status" value="1"/>
</dbReference>
<dbReference type="Proteomes" id="UP000242705">
    <property type="component" value="Unassembled WGS sequence"/>
</dbReference>
<dbReference type="PANTHER" id="PTHR43638:SF3">
    <property type="entry name" value="ALDEHYDE REDUCTASE"/>
    <property type="match status" value="1"/>
</dbReference>
<reference evidence="5 6" key="1">
    <citation type="journal article" date="2014" name="BMC Genomics">
        <title>Comparison of environmental and isolate Sulfobacillus genomes reveals diverse carbon, sulfur, nitrogen, and hydrogen metabolisms.</title>
        <authorList>
            <person name="Justice N.B."/>
            <person name="Norman A."/>
            <person name="Brown C.T."/>
            <person name="Singh A."/>
            <person name="Thomas B.C."/>
            <person name="Banfield J.F."/>
        </authorList>
    </citation>
    <scope>NUCLEOTIDE SEQUENCE [LARGE SCALE GENOMIC DNA]</scope>
    <source>
        <strain evidence="5">AMDSBA5</strain>
    </source>
</reference>
<dbReference type="InterPro" id="IPR020471">
    <property type="entry name" value="AKR"/>
</dbReference>
<evidence type="ECO:0000256" key="2">
    <source>
        <dbReference type="PIRSR" id="PIRSR000097-2"/>
    </source>
</evidence>
<sequence>MEGIMRVVSFGTNVTYPALGQGTWRMGVDPNLFMHEVKMLQEGIQHNLRVIDTAAMYADGGAERVVGQAIQPYRHDVFVVTKVWPTHADYEGVMTSLKNSLDRLNTSYVDLFLLHWPSKQYPLQETMRAMATVYEKGWAKSLGVSNFNVDLLKQAQQFLGDIPLVANQVEYSLTARAAELTVIPYCQDHNITVMAYSPIKHLNALDPNGPQRRLLHALARDYHTTEHVIALAWVIRQREVIAIPKTSQHDHLLANLSALTLNLSPDDEKRLDALFPPSSHDLAIQLL</sequence>
<dbReference type="InterPro" id="IPR036812">
    <property type="entry name" value="NAD(P)_OxRdtase_dom_sf"/>
</dbReference>
<evidence type="ECO:0000313" key="5">
    <source>
        <dbReference type="EMBL" id="PSR29821.1"/>
    </source>
</evidence>
<evidence type="ECO:0000256" key="1">
    <source>
        <dbReference type="PIRSR" id="PIRSR000097-1"/>
    </source>
</evidence>
<dbReference type="EMBL" id="PXYX01000001">
    <property type="protein sequence ID" value="PSR29821.1"/>
    <property type="molecule type" value="Genomic_DNA"/>
</dbReference>
<evidence type="ECO:0000259" key="4">
    <source>
        <dbReference type="Pfam" id="PF00248"/>
    </source>
</evidence>
<name>A0A2T2X5P0_SULTH</name>
<feature type="active site" description="Proton donor" evidence="1">
    <location>
        <position position="57"/>
    </location>
</feature>
<feature type="site" description="Lowers pKa of active site Tyr" evidence="3">
    <location>
        <position position="82"/>
    </location>
</feature>
<dbReference type="PIRSF" id="PIRSF000097">
    <property type="entry name" value="AKR"/>
    <property type="match status" value="1"/>
</dbReference>
<evidence type="ECO:0000313" key="6">
    <source>
        <dbReference type="Proteomes" id="UP000242705"/>
    </source>
</evidence>
<comment type="caution">
    <text evidence="5">The sequence shown here is derived from an EMBL/GenBank/DDBJ whole genome shotgun (WGS) entry which is preliminary data.</text>
</comment>
<dbReference type="SUPFAM" id="SSF51430">
    <property type="entry name" value="NAD(P)-linked oxidoreductase"/>
    <property type="match status" value="1"/>
</dbReference>
<accession>A0A2T2X5P0</accession>
<feature type="domain" description="NADP-dependent oxidoreductase" evidence="4">
    <location>
        <begin position="19"/>
        <end position="274"/>
    </location>
</feature>
<evidence type="ECO:0000256" key="3">
    <source>
        <dbReference type="PIRSR" id="PIRSR000097-3"/>
    </source>
</evidence>
<dbReference type="InterPro" id="IPR023210">
    <property type="entry name" value="NADP_OxRdtase_dom"/>
</dbReference>
<dbReference type="AlphaFoldDB" id="A0A2T2X5P0"/>
<dbReference type="PROSITE" id="PS00062">
    <property type="entry name" value="ALDOKETO_REDUCTASE_2"/>
    <property type="match status" value="1"/>
</dbReference>